<evidence type="ECO:0000313" key="2">
    <source>
        <dbReference type="EMBL" id="KQC86515.1"/>
    </source>
</evidence>
<evidence type="ECO:0008006" key="4">
    <source>
        <dbReference type="Google" id="ProtNLM"/>
    </source>
</evidence>
<name>A0AAW3JWA3_9FIRM</name>
<sequence>MGKKKDKKKNKKKKENIDMSIKKKVYAILTILLIVLAGAYYYAFFPAINIHLESFWGAVVVLFIALGCIFALNQLKNAMSSNVVEAFREKKMSFMTRLCWTLAVLAVLIFVIGSVAGLKLFRAKSYSNMLKVKTYDFAKDIEETDQITDIALMDTASAKIFGNRKIGSLSDVVSQYEVEDAYMQISVEKKPFKVSALKYASFFKWWNNRSKGIPGYVKINPVNSNAEYVALDKGMKYVPSAYFNYNLERHVQLKYPTKIISGYNFEVDDSGKPYYICPTVTAKIGLFGGVDVNGVIICDPVSGDCRYYGINNIPSWVDNVYNGHLLEKKYNWYGVLSDGYINSVIGQKGCKQTTDDFGYKIIGDDVWIYTGVTSVNGDQSNIGFVMMNQRTSEAKYYKVSGAEEHSAMSAAEGEVQEKGYKASFPSLINVAGVPTYIMVLKDAGGLVKMYAMVNVSQYNMVATATSQTEVFTNYKKMLAKSGKSGDVDKLSETKDIVVSDVKYIDTDDGTMVYVKDSDGDVYKQAFADNEQLIKLNVGDRIEIKYEPSEDGINYMTSYEYIEKQAYRIIEKGENG</sequence>
<dbReference type="AlphaFoldDB" id="A0AAW3JWA3"/>
<dbReference type="EMBL" id="LLKB01000001">
    <property type="protein sequence ID" value="KQC86515.1"/>
    <property type="molecule type" value="Genomic_DNA"/>
</dbReference>
<protein>
    <recommendedName>
        <fullName evidence="4">CvpA family protein</fullName>
    </recommendedName>
</protein>
<feature type="transmembrane region" description="Helical" evidence="1">
    <location>
        <begin position="98"/>
        <end position="121"/>
    </location>
</feature>
<evidence type="ECO:0000256" key="1">
    <source>
        <dbReference type="SAM" id="Phobius"/>
    </source>
</evidence>
<dbReference type="Proteomes" id="UP000050833">
    <property type="component" value="Unassembled WGS sequence"/>
</dbReference>
<accession>A0AAW3JWA3</accession>
<keyword evidence="1" id="KW-0472">Membrane</keyword>
<proteinExistence type="predicted"/>
<keyword evidence="1" id="KW-1133">Transmembrane helix</keyword>
<keyword evidence="1" id="KW-0812">Transmembrane</keyword>
<reference evidence="2 3" key="1">
    <citation type="submission" date="2015-10" db="EMBL/GenBank/DDBJ databases">
        <title>Butyribacter intestini gen. nov., sp. nov., a butyric acid-producing bacterium of the family Lachnospiraceae isolated from the human faeces.</title>
        <authorList>
            <person name="Zou Y."/>
            <person name="Xue W."/>
            <person name="Luo G."/>
            <person name="Lv M."/>
        </authorList>
    </citation>
    <scope>NUCLEOTIDE SEQUENCE [LARGE SCALE GENOMIC DNA]</scope>
    <source>
        <strain evidence="2 3">TF01-11</strain>
    </source>
</reference>
<dbReference type="RefSeq" id="WP_055942121.1">
    <property type="nucleotide sequence ID" value="NZ_JAQDCV010000001.1"/>
</dbReference>
<organism evidence="2 3">
    <name type="scientific">Butyribacter intestini</name>
    <dbReference type="NCBI Taxonomy" id="1703332"/>
    <lineage>
        <taxon>Bacteria</taxon>
        <taxon>Bacillati</taxon>
        <taxon>Bacillota</taxon>
        <taxon>Clostridia</taxon>
        <taxon>Lachnospirales</taxon>
        <taxon>Lachnospiraceae</taxon>
        <taxon>Butyribacter</taxon>
    </lineage>
</organism>
<feature type="transmembrane region" description="Helical" evidence="1">
    <location>
        <begin position="21"/>
        <end position="43"/>
    </location>
</feature>
<keyword evidence="3" id="KW-1185">Reference proteome</keyword>
<feature type="transmembrane region" description="Helical" evidence="1">
    <location>
        <begin position="55"/>
        <end position="72"/>
    </location>
</feature>
<comment type="caution">
    <text evidence="2">The sequence shown here is derived from an EMBL/GenBank/DDBJ whole genome shotgun (WGS) entry which is preliminary data.</text>
</comment>
<evidence type="ECO:0000313" key="3">
    <source>
        <dbReference type="Proteomes" id="UP000050833"/>
    </source>
</evidence>
<gene>
    <name evidence="2" type="ORF">APZ18_04855</name>
</gene>